<keyword evidence="2" id="KW-0488">Methylation</keyword>
<keyword evidence="3 6" id="KW-0812">Transmembrane</keyword>
<evidence type="ECO:0000256" key="6">
    <source>
        <dbReference type="SAM" id="Phobius"/>
    </source>
</evidence>
<evidence type="ECO:0000256" key="1">
    <source>
        <dbReference type="ARBA" id="ARBA00004167"/>
    </source>
</evidence>
<proteinExistence type="predicted"/>
<dbReference type="Pfam" id="PF07963">
    <property type="entry name" value="N_methyl"/>
    <property type="match status" value="1"/>
</dbReference>
<accession>D9MP49</accession>
<evidence type="ECO:0000256" key="4">
    <source>
        <dbReference type="ARBA" id="ARBA00022989"/>
    </source>
</evidence>
<dbReference type="PANTHER" id="PTHR30093:SF44">
    <property type="entry name" value="TYPE II SECRETION SYSTEM CORE PROTEIN G"/>
    <property type="match status" value="1"/>
</dbReference>
<comment type="subcellular location">
    <subcellularLocation>
        <location evidence="1">Membrane</location>
        <topology evidence="1">Single-pass membrane protein</topology>
    </subcellularLocation>
</comment>
<dbReference type="GO" id="GO:0016020">
    <property type="term" value="C:membrane"/>
    <property type="evidence" value="ECO:0007669"/>
    <property type="project" value="UniProtKB-SubCell"/>
</dbReference>
<evidence type="ECO:0000256" key="3">
    <source>
        <dbReference type="ARBA" id="ARBA00022692"/>
    </source>
</evidence>
<dbReference type="PANTHER" id="PTHR30093">
    <property type="entry name" value="GENERAL SECRETION PATHWAY PROTEIN G"/>
    <property type="match status" value="1"/>
</dbReference>
<dbReference type="PROSITE" id="PS00409">
    <property type="entry name" value="PROKAR_NTER_METHYL"/>
    <property type="match status" value="1"/>
</dbReference>
<keyword evidence="5 6" id="KW-0472">Membrane</keyword>
<dbReference type="SUPFAM" id="SSF54523">
    <property type="entry name" value="Pili subunits"/>
    <property type="match status" value="1"/>
</dbReference>
<protein>
    <submittedName>
        <fullName evidence="7">Fimbrial protein</fullName>
    </submittedName>
</protein>
<dbReference type="AlphaFoldDB" id="D9MP49"/>
<evidence type="ECO:0000313" key="7">
    <source>
        <dbReference type="EMBL" id="ADI87738.1"/>
    </source>
</evidence>
<evidence type="ECO:0000256" key="5">
    <source>
        <dbReference type="ARBA" id="ARBA00023136"/>
    </source>
</evidence>
<reference evidence="7" key="1">
    <citation type="journal article" date="2011" name="Appl. Environ. Microbiol.">
        <title>Metagenomic analysis reveals unexpected subgenomic diversity of magnetotactic bacteria within the phylum Nitrospirae.</title>
        <authorList>
            <person name="Lin W."/>
            <person name="Jogler C."/>
            <person name="Schuler D."/>
            <person name="Pan Y."/>
        </authorList>
    </citation>
    <scope>NUCLEOTIDE SEQUENCE</scope>
</reference>
<dbReference type="InterPro" id="IPR045584">
    <property type="entry name" value="Pilin-like"/>
</dbReference>
<sequence length="186" mass="19579">MYKLISEMKTRDERGFTLIELLIVIAIIGILTAIAVPAFLGQREKAKVRSTESGAKGAVSDLQGYLDSYVGGDPYIIITDTAGTQGCYESSGATATGRSCLAVYNQASTGTYTAFPGGITTVVAHFISHHTFKGDKSAFNGLPLFVTTSPSDGQVILSPNGSRAVNLMAYASNSTSPILSQIVTTR</sequence>
<dbReference type="Gene3D" id="3.30.700.10">
    <property type="entry name" value="Glycoprotein, Type 4 Pilin"/>
    <property type="match status" value="1"/>
</dbReference>
<keyword evidence="4 6" id="KW-1133">Transmembrane helix</keyword>
<feature type="transmembrane region" description="Helical" evidence="6">
    <location>
        <begin position="21"/>
        <end position="40"/>
    </location>
</feature>
<name>D9MP49_9BACT</name>
<evidence type="ECO:0000256" key="2">
    <source>
        <dbReference type="ARBA" id="ARBA00022481"/>
    </source>
</evidence>
<dbReference type="InterPro" id="IPR012902">
    <property type="entry name" value="N_methyl_site"/>
</dbReference>
<organism evidence="7">
    <name type="scientific">uncultured Nitrospirae bacterium MY3-11A</name>
    <dbReference type="NCBI Taxonomy" id="798579"/>
    <lineage>
        <taxon>Bacteria</taxon>
        <taxon>Pseudomonadati</taxon>
        <taxon>Nitrospirota</taxon>
        <taxon>environmental samples</taxon>
    </lineage>
</organism>
<gene>
    <name evidence="7" type="ORF">LW4_0030</name>
</gene>
<dbReference type="EMBL" id="HM454282">
    <property type="protein sequence ID" value="ADI87738.1"/>
    <property type="molecule type" value="Genomic_DNA"/>
</dbReference>
<dbReference type="NCBIfam" id="TIGR02532">
    <property type="entry name" value="IV_pilin_GFxxxE"/>
    <property type="match status" value="1"/>
</dbReference>